<protein>
    <submittedName>
        <fullName evidence="2">Uncharacterized protein</fullName>
    </submittedName>
</protein>
<proteinExistence type="predicted"/>
<organism evidence="2 3">
    <name type="scientific">Marchantia polymorpha</name>
    <name type="common">Common liverwort</name>
    <name type="synonym">Marchantia aquatica</name>
    <dbReference type="NCBI Taxonomy" id="3197"/>
    <lineage>
        <taxon>Eukaryota</taxon>
        <taxon>Viridiplantae</taxon>
        <taxon>Streptophyta</taxon>
        <taxon>Embryophyta</taxon>
        <taxon>Marchantiophyta</taxon>
        <taxon>Marchantiopsida</taxon>
        <taxon>Marchantiidae</taxon>
        <taxon>Marchantiales</taxon>
        <taxon>Marchantiaceae</taxon>
        <taxon>Marchantia</taxon>
    </lineage>
</organism>
<keyword evidence="3" id="KW-1185">Reference proteome</keyword>
<name>A0A2R6XCW7_MARPO</name>
<evidence type="ECO:0000313" key="3">
    <source>
        <dbReference type="Proteomes" id="UP000244005"/>
    </source>
</evidence>
<dbReference type="Proteomes" id="UP000244005">
    <property type="component" value="Unassembled WGS sequence"/>
</dbReference>
<gene>
    <name evidence="2" type="ORF">MARPO_0022s0051</name>
</gene>
<dbReference type="EMBL" id="KZ772694">
    <property type="protein sequence ID" value="PTQ43947.1"/>
    <property type="molecule type" value="Genomic_DNA"/>
</dbReference>
<sequence>MTSVMVIKIPANKVFILVVMVVIFVSLSSEDVDASSRELFKSPGITIVTAEEDVKSFEMSELPTTFKRGDLKSRHQEFRRRHKRPLKGERSTLGRLLAPEDSTEPPSDGP</sequence>
<accession>A0A2R6XCW7</accession>
<reference evidence="3" key="1">
    <citation type="journal article" date="2017" name="Cell">
        <title>Insights into land plant evolution garnered from the Marchantia polymorpha genome.</title>
        <authorList>
            <person name="Bowman J.L."/>
            <person name="Kohchi T."/>
            <person name="Yamato K.T."/>
            <person name="Jenkins J."/>
            <person name="Shu S."/>
            <person name="Ishizaki K."/>
            <person name="Yamaoka S."/>
            <person name="Nishihama R."/>
            <person name="Nakamura Y."/>
            <person name="Berger F."/>
            <person name="Adam C."/>
            <person name="Aki S.S."/>
            <person name="Althoff F."/>
            <person name="Araki T."/>
            <person name="Arteaga-Vazquez M.A."/>
            <person name="Balasubrmanian S."/>
            <person name="Barry K."/>
            <person name="Bauer D."/>
            <person name="Boehm C.R."/>
            <person name="Briginshaw L."/>
            <person name="Caballero-Perez J."/>
            <person name="Catarino B."/>
            <person name="Chen F."/>
            <person name="Chiyoda S."/>
            <person name="Chovatia M."/>
            <person name="Davies K.M."/>
            <person name="Delmans M."/>
            <person name="Demura T."/>
            <person name="Dierschke T."/>
            <person name="Dolan L."/>
            <person name="Dorantes-Acosta A.E."/>
            <person name="Eklund D.M."/>
            <person name="Florent S.N."/>
            <person name="Flores-Sandoval E."/>
            <person name="Fujiyama A."/>
            <person name="Fukuzawa H."/>
            <person name="Galik B."/>
            <person name="Grimanelli D."/>
            <person name="Grimwood J."/>
            <person name="Grossniklaus U."/>
            <person name="Hamada T."/>
            <person name="Haseloff J."/>
            <person name="Hetherington A.J."/>
            <person name="Higo A."/>
            <person name="Hirakawa Y."/>
            <person name="Hundley H.N."/>
            <person name="Ikeda Y."/>
            <person name="Inoue K."/>
            <person name="Inoue S.I."/>
            <person name="Ishida S."/>
            <person name="Jia Q."/>
            <person name="Kakita M."/>
            <person name="Kanazawa T."/>
            <person name="Kawai Y."/>
            <person name="Kawashima T."/>
            <person name="Kennedy M."/>
            <person name="Kinose K."/>
            <person name="Kinoshita T."/>
            <person name="Kohara Y."/>
            <person name="Koide E."/>
            <person name="Komatsu K."/>
            <person name="Kopischke S."/>
            <person name="Kubo M."/>
            <person name="Kyozuka J."/>
            <person name="Lagercrantz U."/>
            <person name="Lin S.S."/>
            <person name="Lindquist E."/>
            <person name="Lipzen A.M."/>
            <person name="Lu C.W."/>
            <person name="De Luna E."/>
            <person name="Martienssen R.A."/>
            <person name="Minamino N."/>
            <person name="Mizutani M."/>
            <person name="Mizutani M."/>
            <person name="Mochizuki N."/>
            <person name="Monte I."/>
            <person name="Mosher R."/>
            <person name="Nagasaki H."/>
            <person name="Nakagami H."/>
            <person name="Naramoto S."/>
            <person name="Nishitani K."/>
            <person name="Ohtani M."/>
            <person name="Okamoto T."/>
            <person name="Okumura M."/>
            <person name="Phillips J."/>
            <person name="Pollak B."/>
            <person name="Reinders A."/>
            <person name="Rovekamp M."/>
            <person name="Sano R."/>
            <person name="Sawa S."/>
            <person name="Schmid M.W."/>
            <person name="Shirakawa M."/>
            <person name="Solano R."/>
            <person name="Spunde A."/>
            <person name="Suetsugu N."/>
            <person name="Sugano S."/>
            <person name="Sugiyama A."/>
            <person name="Sun R."/>
            <person name="Suzuki Y."/>
            <person name="Takenaka M."/>
            <person name="Takezawa D."/>
            <person name="Tomogane H."/>
            <person name="Tsuzuki M."/>
            <person name="Ueda T."/>
            <person name="Umeda M."/>
            <person name="Ward J.M."/>
            <person name="Watanabe Y."/>
            <person name="Yazaki K."/>
            <person name="Yokoyama R."/>
            <person name="Yoshitake Y."/>
            <person name="Yotsui I."/>
            <person name="Zachgo S."/>
            <person name="Schmutz J."/>
        </authorList>
    </citation>
    <scope>NUCLEOTIDE SEQUENCE [LARGE SCALE GENOMIC DNA]</scope>
    <source>
        <strain evidence="3">Tak-1</strain>
    </source>
</reference>
<dbReference type="AlphaFoldDB" id="A0A2R6XCW7"/>
<evidence type="ECO:0000256" key="1">
    <source>
        <dbReference type="SAM" id="MobiDB-lite"/>
    </source>
</evidence>
<feature type="region of interest" description="Disordered" evidence="1">
    <location>
        <begin position="71"/>
        <end position="110"/>
    </location>
</feature>
<evidence type="ECO:0000313" key="2">
    <source>
        <dbReference type="EMBL" id="PTQ43947.1"/>
    </source>
</evidence>
<dbReference type="Gramene" id="Mp3g04780.1">
    <property type="protein sequence ID" value="Mp3g04780.1.cds"/>
    <property type="gene ID" value="Mp3g04780"/>
</dbReference>